<name>A0A0K1Y4X7_9CAUD</name>
<comment type="subunit">
    <text evidence="1">Monomer. Interacts with the baseplate central spike protein; this interaction selectively inhibits the lysozyme activity of the baseplate central spike protein.</text>
</comment>
<dbReference type="GO" id="GO:0044229">
    <property type="term" value="C:host cell periplasmic space"/>
    <property type="evidence" value="ECO:0007669"/>
    <property type="project" value="UniProtKB-SubCell"/>
</dbReference>
<dbReference type="KEGG" id="vg:26518429"/>
<keyword evidence="3" id="KW-1185">Reference proteome</keyword>
<proteinExistence type="inferred from homology"/>
<comment type="function">
    <text evidence="1">Inhibits viral DNA ejection into the host cytoplasm, thereby confering the infected host bacteria with immunity against secondary phage infection. Achieves superinfection exclusion by localizing to the periplasm and inhibiting the activity of tail-associated lysozyme, thereby preventing penetration by the tail tube of incoming phages.</text>
</comment>
<dbReference type="Pfam" id="PF25676">
    <property type="entry name" value="T4_Spackle"/>
    <property type="match status" value="1"/>
</dbReference>
<evidence type="ECO:0000313" key="2">
    <source>
        <dbReference type="EMBL" id="AKY01885.1"/>
    </source>
</evidence>
<dbReference type="HAMAP" id="MF_04159">
    <property type="entry name" value="SPACKLE_T4"/>
    <property type="match status" value="1"/>
</dbReference>
<dbReference type="Proteomes" id="UP000204179">
    <property type="component" value="Segment"/>
</dbReference>
<sequence length="97" mass="10743">MKKIVLALVFAVSSCSAVPAMANYDKDLCEWSMTADESEVAQQIRADVGHIVENVDPSKQSEVQAELKDDGAALKLNYVLYCDSQFDNFNIVKWILG</sequence>
<accession>A0A0K1Y4X7</accession>
<comment type="caution">
    <text evidence="1">Lacks conserved residue(s) required for the propagation of feature annotation.</text>
</comment>
<organism evidence="2 3">
    <name type="scientific">Klebsiella phage JD18</name>
    <dbReference type="NCBI Taxonomy" id="1698360"/>
    <lineage>
        <taxon>Viruses</taxon>
        <taxon>Duplodnaviria</taxon>
        <taxon>Heunggongvirae</taxon>
        <taxon>Uroviricota</taxon>
        <taxon>Caudoviricetes</taxon>
        <taxon>Pantevenvirales</taxon>
        <taxon>Straboviridae</taxon>
        <taxon>Tevenvirinae</taxon>
        <taxon>Jiaodavirus</taxon>
        <taxon>Jiaodavirus jd18</taxon>
    </lineage>
</organism>
<dbReference type="GeneID" id="26518429"/>
<dbReference type="GO" id="GO:0098669">
    <property type="term" value="P:superinfection exclusion"/>
    <property type="evidence" value="ECO:0007669"/>
    <property type="project" value="UniProtKB-UniRule"/>
</dbReference>
<comment type="similarity">
    <text evidence="1">Belongs to the Tevenvirinae spackle protein family.</text>
</comment>
<reference evidence="2 3" key="1">
    <citation type="submission" date="2015-07" db="EMBL/GenBank/DDBJ databases">
        <title>Isolation and characterization of JD18-a novel lytic bacteriophage for Klebsiella pneumoniae.</title>
        <authorList>
            <person name="Fan J."/>
            <person name="Zhang X."/>
            <person name="Guo X."/>
            <person name="He P."/>
            <person name="Zhang Y."/>
        </authorList>
    </citation>
    <scope>NUCLEOTIDE SEQUENCE [LARGE SCALE GENOMIC DNA]</scope>
</reference>
<keyword evidence="1" id="KW-1260">Superinfection exclusion</keyword>
<dbReference type="EMBL" id="KT239446">
    <property type="protein sequence ID" value="AKY01885.1"/>
    <property type="molecule type" value="Genomic_DNA"/>
</dbReference>
<dbReference type="RefSeq" id="YP_009190595.1">
    <property type="nucleotide sequence ID" value="NC_028686.1"/>
</dbReference>
<keyword evidence="1" id="KW-1049">Host periplasm</keyword>
<comment type="subcellular location">
    <subcellularLocation>
        <location evidence="1">Host periplasm</location>
    </subcellularLocation>
</comment>
<dbReference type="PROSITE" id="PS51257">
    <property type="entry name" value="PROKAR_LIPOPROTEIN"/>
    <property type="match status" value="1"/>
</dbReference>
<evidence type="ECO:0000256" key="1">
    <source>
        <dbReference type="HAMAP-Rule" id="MF_04159"/>
    </source>
</evidence>
<protein>
    <recommendedName>
        <fullName evidence="1">Protein spackle</fullName>
    </recommendedName>
</protein>
<evidence type="ECO:0000313" key="3">
    <source>
        <dbReference type="Proteomes" id="UP000204179"/>
    </source>
</evidence>
<gene>
    <name evidence="2" type="ORF">JD18_014</name>
</gene>
<dbReference type="InterPro" id="IPR046391">
    <property type="entry name" value="SPACKLE_T4"/>
</dbReference>
<keyword evidence="1" id="KW-0945">Host-virus interaction</keyword>